<keyword evidence="4" id="KW-0862">Zinc</keyword>
<sequence>MGTRLSSTPAGLSKAVPEPAQTAETGGFKPASPGSVNVEWCKWRKIARFFNISISMYRISFEEFKKKLLEPGLVDHIVVISNKSVAKVYVRNSPRNQTTDSAVEVDCKYYFNIEIVDSFKKTLEEAE</sequence>
<proteinExistence type="predicted"/>
<dbReference type="EMBL" id="JARYMX010000001">
    <property type="protein sequence ID" value="KAJ9565493.1"/>
    <property type="molecule type" value="Genomic_DNA"/>
</dbReference>
<evidence type="ECO:0000256" key="2">
    <source>
        <dbReference type="ARBA" id="ARBA00022723"/>
    </source>
</evidence>
<keyword evidence="2" id="KW-0479">Metal-binding</keyword>
<dbReference type="GO" id="GO:0005745">
    <property type="term" value="C:m-AAA complex"/>
    <property type="evidence" value="ECO:0007669"/>
    <property type="project" value="TreeGrafter"/>
</dbReference>
<evidence type="ECO:0000256" key="3">
    <source>
        <dbReference type="ARBA" id="ARBA00022741"/>
    </source>
</evidence>
<keyword evidence="6" id="KW-0645">Protease</keyword>
<evidence type="ECO:0000256" key="1">
    <source>
        <dbReference type="ARBA" id="ARBA00001947"/>
    </source>
</evidence>
<organism evidence="8 9">
    <name type="scientific">Centaurea solstitialis</name>
    <name type="common">yellow star-thistle</name>
    <dbReference type="NCBI Taxonomy" id="347529"/>
    <lineage>
        <taxon>Eukaryota</taxon>
        <taxon>Viridiplantae</taxon>
        <taxon>Streptophyta</taxon>
        <taxon>Embryophyta</taxon>
        <taxon>Tracheophyta</taxon>
        <taxon>Spermatophyta</taxon>
        <taxon>Magnoliopsida</taxon>
        <taxon>eudicotyledons</taxon>
        <taxon>Gunneridae</taxon>
        <taxon>Pentapetalae</taxon>
        <taxon>asterids</taxon>
        <taxon>campanulids</taxon>
        <taxon>Asterales</taxon>
        <taxon>Asteraceae</taxon>
        <taxon>Carduoideae</taxon>
        <taxon>Cardueae</taxon>
        <taxon>Centaureinae</taxon>
        <taxon>Centaurea</taxon>
    </lineage>
</organism>
<evidence type="ECO:0000256" key="4">
    <source>
        <dbReference type="ARBA" id="ARBA00022833"/>
    </source>
</evidence>
<dbReference type="GO" id="GO:0009535">
    <property type="term" value="C:chloroplast thylakoid membrane"/>
    <property type="evidence" value="ECO:0007669"/>
    <property type="project" value="TreeGrafter"/>
</dbReference>
<dbReference type="GO" id="GO:0008237">
    <property type="term" value="F:metallopeptidase activity"/>
    <property type="evidence" value="ECO:0007669"/>
    <property type="project" value="UniProtKB-KW"/>
</dbReference>
<evidence type="ECO:0000256" key="6">
    <source>
        <dbReference type="ARBA" id="ARBA00023049"/>
    </source>
</evidence>
<evidence type="ECO:0000313" key="8">
    <source>
        <dbReference type="EMBL" id="KAJ9565493.1"/>
    </source>
</evidence>
<name>A0AA38UA06_9ASTR</name>
<protein>
    <submittedName>
        <fullName evidence="8">Uncharacterized protein</fullName>
    </submittedName>
</protein>
<dbReference type="Gene3D" id="3.40.1690.20">
    <property type="match status" value="1"/>
</dbReference>
<gene>
    <name evidence="8" type="ORF">OSB04_001459</name>
</gene>
<accession>A0AA38UA06</accession>
<keyword evidence="6" id="KW-0378">Hydrolase</keyword>
<dbReference type="Proteomes" id="UP001172457">
    <property type="component" value="Chromosome 1"/>
</dbReference>
<evidence type="ECO:0000256" key="5">
    <source>
        <dbReference type="ARBA" id="ARBA00022840"/>
    </source>
</evidence>
<feature type="region of interest" description="Disordered" evidence="7">
    <location>
        <begin position="1"/>
        <end position="34"/>
    </location>
</feature>
<comment type="caution">
    <text evidence="8">The sequence shown here is derived from an EMBL/GenBank/DDBJ whole genome shotgun (WGS) entry which is preliminary data.</text>
</comment>
<keyword evidence="9" id="KW-1185">Reference proteome</keyword>
<comment type="cofactor">
    <cofactor evidence="1">
        <name>Zn(2+)</name>
        <dbReference type="ChEBI" id="CHEBI:29105"/>
    </cofactor>
</comment>
<dbReference type="GO" id="GO:0046872">
    <property type="term" value="F:metal ion binding"/>
    <property type="evidence" value="ECO:0007669"/>
    <property type="project" value="UniProtKB-KW"/>
</dbReference>
<keyword evidence="3" id="KW-0547">Nucleotide-binding</keyword>
<reference evidence="8" key="1">
    <citation type="submission" date="2023-03" db="EMBL/GenBank/DDBJ databases">
        <title>Chromosome-scale reference genome and RAD-based genetic map of yellow starthistle (Centaurea solstitialis) reveal putative structural variation and QTLs associated with invader traits.</title>
        <authorList>
            <person name="Reatini B."/>
            <person name="Cang F.A."/>
            <person name="Jiang Q."/>
            <person name="Mckibben M.T.W."/>
            <person name="Barker M.S."/>
            <person name="Rieseberg L.H."/>
            <person name="Dlugosch K.M."/>
        </authorList>
    </citation>
    <scope>NUCLEOTIDE SEQUENCE</scope>
    <source>
        <strain evidence="8">CAN-66</strain>
        <tissue evidence="8">Leaf</tissue>
    </source>
</reference>
<evidence type="ECO:0000313" key="9">
    <source>
        <dbReference type="Proteomes" id="UP001172457"/>
    </source>
</evidence>
<dbReference type="GO" id="GO:0005524">
    <property type="term" value="F:ATP binding"/>
    <property type="evidence" value="ECO:0007669"/>
    <property type="project" value="UniProtKB-KW"/>
</dbReference>
<dbReference type="GO" id="GO:0034982">
    <property type="term" value="P:mitochondrial protein processing"/>
    <property type="evidence" value="ECO:0007669"/>
    <property type="project" value="TreeGrafter"/>
</dbReference>
<keyword evidence="5" id="KW-0067">ATP-binding</keyword>
<dbReference type="PANTHER" id="PTHR43655">
    <property type="entry name" value="ATP-DEPENDENT PROTEASE"/>
    <property type="match status" value="1"/>
</dbReference>
<evidence type="ECO:0000256" key="7">
    <source>
        <dbReference type="SAM" id="MobiDB-lite"/>
    </source>
</evidence>
<dbReference type="InterPro" id="IPR050928">
    <property type="entry name" value="ATP-dep_Zn_Metalloprotease"/>
</dbReference>
<dbReference type="AlphaFoldDB" id="A0AA38UA06"/>
<keyword evidence="6" id="KW-0482">Metalloprotease</keyword>
<feature type="compositionally biased region" description="Polar residues" evidence="7">
    <location>
        <begin position="1"/>
        <end position="10"/>
    </location>
</feature>
<dbReference type="PANTHER" id="PTHR43655:SF2">
    <property type="entry name" value="AFG3 LIKE MATRIX AAA PEPTIDASE SUBUNIT 2, ISOFORM A"/>
    <property type="match status" value="1"/>
</dbReference>